<dbReference type="SUPFAM" id="SSF161111">
    <property type="entry name" value="Cation efflux protein transmembrane domain-like"/>
    <property type="match status" value="1"/>
</dbReference>
<accession>A0A6J7A743</accession>
<dbReference type="InterPro" id="IPR027470">
    <property type="entry name" value="Cation_efflux_CTD"/>
</dbReference>
<dbReference type="GO" id="GO:0015086">
    <property type="term" value="F:cadmium ion transmembrane transporter activity"/>
    <property type="evidence" value="ECO:0007669"/>
    <property type="project" value="TreeGrafter"/>
</dbReference>
<organism evidence="10">
    <name type="scientific">freshwater metagenome</name>
    <dbReference type="NCBI Taxonomy" id="449393"/>
    <lineage>
        <taxon>unclassified sequences</taxon>
        <taxon>metagenomes</taxon>
        <taxon>ecological metagenomes</taxon>
    </lineage>
</organism>
<dbReference type="AlphaFoldDB" id="A0A6J7A743"/>
<evidence type="ECO:0000256" key="6">
    <source>
        <dbReference type="SAM" id="MobiDB-lite"/>
    </source>
</evidence>
<dbReference type="GO" id="GO:0005886">
    <property type="term" value="C:plasma membrane"/>
    <property type="evidence" value="ECO:0007669"/>
    <property type="project" value="TreeGrafter"/>
</dbReference>
<dbReference type="Pfam" id="PF16916">
    <property type="entry name" value="ZT_dimer"/>
    <property type="match status" value="1"/>
</dbReference>
<dbReference type="GO" id="GO:0006882">
    <property type="term" value="P:intracellular zinc ion homeostasis"/>
    <property type="evidence" value="ECO:0007669"/>
    <property type="project" value="TreeGrafter"/>
</dbReference>
<dbReference type="InterPro" id="IPR058533">
    <property type="entry name" value="Cation_efflux_TM"/>
</dbReference>
<reference evidence="10" key="1">
    <citation type="submission" date="2020-05" db="EMBL/GenBank/DDBJ databases">
        <authorList>
            <person name="Chiriac C."/>
            <person name="Salcher M."/>
            <person name="Ghai R."/>
            <person name="Kavagutti S V."/>
        </authorList>
    </citation>
    <scope>NUCLEOTIDE SEQUENCE</scope>
</reference>
<evidence type="ECO:0000256" key="2">
    <source>
        <dbReference type="ARBA" id="ARBA00022448"/>
    </source>
</evidence>
<feature type="domain" description="Cation efflux protein transmembrane" evidence="8">
    <location>
        <begin position="21"/>
        <end position="214"/>
    </location>
</feature>
<dbReference type="Gene3D" id="1.20.1510.10">
    <property type="entry name" value="Cation efflux protein transmembrane domain"/>
    <property type="match status" value="1"/>
</dbReference>
<evidence type="ECO:0000259" key="9">
    <source>
        <dbReference type="Pfam" id="PF16916"/>
    </source>
</evidence>
<feature type="transmembrane region" description="Helical" evidence="7">
    <location>
        <begin position="121"/>
        <end position="143"/>
    </location>
</feature>
<dbReference type="Gene3D" id="3.30.70.1350">
    <property type="entry name" value="Cation efflux protein, cytoplasmic domain"/>
    <property type="match status" value="1"/>
</dbReference>
<protein>
    <submittedName>
        <fullName evidence="10">Unannotated protein</fullName>
    </submittedName>
</protein>
<dbReference type="SUPFAM" id="SSF160240">
    <property type="entry name" value="Cation efflux protein cytoplasmic domain-like"/>
    <property type="match status" value="1"/>
</dbReference>
<evidence type="ECO:0000256" key="1">
    <source>
        <dbReference type="ARBA" id="ARBA00004141"/>
    </source>
</evidence>
<dbReference type="EMBL" id="CAFABK010000022">
    <property type="protein sequence ID" value="CAB4828259.1"/>
    <property type="molecule type" value="Genomic_DNA"/>
</dbReference>
<feature type="region of interest" description="Disordered" evidence="6">
    <location>
        <begin position="296"/>
        <end position="320"/>
    </location>
</feature>
<keyword evidence="2" id="KW-0813">Transport</keyword>
<dbReference type="GO" id="GO:0015341">
    <property type="term" value="F:zinc efflux antiporter activity"/>
    <property type="evidence" value="ECO:0007669"/>
    <property type="project" value="TreeGrafter"/>
</dbReference>
<evidence type="ECO:0000313" key="10">
    <source>
        <dbReference type="EMBL" id="CAB4828259.1"/>
    </source>
</evidence>
<dbReference type="NCBIfam" id="TIGR01297">
    <property type="entry name" value="CDF"/>
    <property type="match status" value="1"/>
</dbReference>
<feature type="compositionally biased region" description="Basic and acidic residues" evidence="6">
    <location>
        <begin position="298"/>
        <end position="307"/>
    </location>
</feature>
<dbReference type="Pfam" id="PF01545">
    <property type="entry name" value="Cation_efflux"/>
    <property type="match status" value="1"/>
</dbReference>
<evidence type="ECO:0000256" key="3">
    <source>
        <dbReference type="ARBA" id="ARBA00022692"/>
    </source>
</evidence>
<name>A0A6J7A743_9ZZZZ</name>
<feature type="transmembrane region" description="Helical" evidence="7">
    <location>
        <begin position="164"/>
        <end position="183"/>
    </location>
</feature>
<evidence type="ECO:0000256" key="5">
    <source>
        <dbReference type="ARBA" id="ARBA00023136"/>
    </source>
</evidence>
<keyword evidence="5 7" id="KW-0472">Membrane</keyword>
<dbReference type="GO" id="GO:0015093">
    <property type="term" value="F:ferrous iron transmembrane transporter activity"/>
    <property type="evidence" value="ECO:0007669"/>
    <property type="project" value="TreeGrafter"/>
</dbReference>
<dbReference type="PANTHER" id="PTHR43840:SF15">
    <property type="entry name" value="MITOCHONDRIAL METAL TRANSPORTER 1-RELATED"/>
    <property type="match status" value="1"/>
</dbReference>
<dbReference type="InterPro" id="IPR036837">
    <property type="entry name" value="Cation_efflux_CTD_sf"/>
</dbReference>
<dbReference type="InterPro" id="IPR002524">
    <property type="entry name" value="Cation_efflux"/>
</dbReference>
<dbReference type="InterPro" id="IPR027469">
    <property type="entry name" value="Cation_efflux_TMD_sf"/>
</dbReference>
<dbReference type="PANTHER" id="PTHR43840">
    <property type="entry name" value="MITOCHONDRIAL METAL TRANSPORTER 1-RELATED"/>
    <property type="match status" value="1"/>
</dbReference>
<keyword evidence="4 7" id="KW-1133">Transmembrane helix</keyword>
<feature type="transmembrane region" description="Helical" evidence="7">
    <location>
        <begin position="87"/>
        <end position="109"/>
    </location>
</feature>
<gene>
    <name evidence="10" type="ORF">UFOPK3204_00668</name>
</gene>
<dbReference type="InterPro" id="IPR050291">
    <property type="entry name" value="CDF_Transporter"/>
</dbReference>
<feature type="transmembrane region" description="Helical" evidence="7">
    <location>
        <begin position="16"/>
        <end position="37"/>
    </location>
</feature>
<proteinExistence type="predicted"/>
<feature type="domain" description="Cation efflux protein cytoplasmic" evidence="9">
    <location>
        <begin position="228"/>
        <end position="299"/>
    </location>
</feature>
<evidence type="ECO:0000259" key="8">
    <source>
        <dbReference type="Pfam" id="PF01545"/>
    </source>
</evidence>
<evidence type="ECO:0000256" key="7">
    <source>
        <dbReference type="SAM" id="Phobius"/>
    </source>
</evidence>
<feature type="transmembrane region" description="Helical" evidence="7">
    <location>
        <begin position="189"/>
        <end position="206"/>
    </location>
</feature>
<keyword evidence="3 7" id="KW-0812">Transmembrane</keyword>
<evidence type="ECO:0000256" key="4">
    <source>
        <dbReference type="ARBA" id="ARBA00022989"/>
    </source>
</evidence>
<sequence length="320" mass="34062">MSHSLITGRTTGPRSLALWAWLSIAAALATIALKFWAYLLTGSVGLLSDALESVVNLVAAIVAVIALSIAARPANNTHHYGHGKVEYFSAGIEGLMIFVAAMVIMYSAVERLLHPQALDAVGVGLLITLIATAINAAVGWLILRAGRRHRSLTLVADGKHLLTDVWTSIGIVIGVGLVALTGWLPLDSIVAIAVGLNILWTGFTLVRNSVHGLMDRALNATDEARVIEVVNSFVAEYPPGQLAFHALQTRESGQQRFVSLHVLVPGQWTVATGHDLVERVESAIALTLPGAHIQTHLEPSEDPRSYDDVGGGHSGLDTRN</sequence>
<comment type="subcellular location">
    <subcellularLocation>
        <location evidence="1">Membrane</location>
        <topology evidence="1">Multi-pass membrane protein</topology>
    </subcellularLocation>
</comment>
<feature type="transmembrane region" description="Helical" evidence="7">
    <location>
        <begin position="57"/>
        <end position="75"/>
    </location>
</feature>